<comment type="caution">
    <text evidence="1">The sequence shown here is derived from an EMBL/GenBank/DDBJ whole genome shotgun (WGS) entry which is preliminary data.</text>
</comment>
<dbReference type="EMBL" id="JACSRA010000040">
    <property type="protein sequence ID" value="MBD7913249.1"/>
    <property type="molecule type" value="Genomic_DNA"/>
</dbReference>
<keyword evidence="2" id="KW-1185">Reference proteome</keyword>
<reference evidence="1 2" key="1">
    <citation type="submission" date="2020-08" db="EMBL/GenBank/DDBJ databases">
        <title>A Genomic Blueprint of the Chicken Gut Microbiome.</title>
        <authorList>
            <person name="Gilroy R."/>
            <person name="Ravi A."/>
            <person name="Getino M."/>
            <person name="Pursley I."/>
            <person name="Horton D.L."/>
            <person name="Alikhan N.-F."/>
            <person name="Baker D."/>
            <person name="Gharbi K."/>
            <person name="Hall N."/>
            <person name="Watson M."/>
            <person name="Adriaenssens E.M."/>
            <person name="Foster-Nyarko E."/>
            <person name="Jarju S."/>
            <person name="Secka A."/>
            <person name="Antonio M."/>
            <person name="Oren A."/>
            <person name="Chaudhuri R."/>
            <person name="La Ragione R.M."/>
            <person name="Hildebrand F."/>
            <person name="Pallen M.J."/>
        </authorList>
    </citation>
    <scope>NUCLEOTIDE SEQUENCE [LARGE SCALE GENOMIC DNA]</scope>
    <source>
        <strain evidence="1 2">Sa3CVN1</strain>
    </source>
</reference>
<dbReference type="RefSeq" id="WP_143317158.1">
    <property type="nucleotide sequence ID" value="NZ_JACSRA010000040.1"/>
</dbReference>
<protein>
    <submittedName>
        <fullName evidence="1">DUF1284 domain-containing protein</fullName>
    </submittedName>
</protein>
<evidence type="ECO:0000313" key="2">
    <source>
        <dbReference type="Proteomes" id="UP000627781"/>
    </source>
</evidence>
<accession>A0ABR8PYK6</accession>
<sequence length="124" mass="14720">MIKIRPHHINCIYFYKGLGYSEKFIKEMDKIVGLLKSEENVDVKLVNCCDDICENCPNKLQGEICLTKDKVNMLDKLTLREYGLQINSIYSFSYIEENIYRNYSKEKFKKICKDCEWYKNGTCM</sequence>
<gene>
    <name evidence="1" type="ORF">H9661_18000</name>
</gene>
<name>A0ABR8PYK6_9CLOT</name>
<proteinExistence type="predicted"/>
<dbReference type="InterPro" id="IPR009702">
    <property type="entry name" value="DUF1284"/>
</dbReference>
<dbReference type="Proteomes" id="UP000627781">
    <property type="component" value="Unassembled WGS sequence"/>
</dbReference>
<organism evidence="1 2">
    <name type="scientific">Clostridium cibarium</name>
    <dbReference type="NCBI Taxonomy" id="2762247"/>
    <lineage>
        <taxon>Bacteria</taxon>
        <taxon>Bacillati</taxon>
        <taxon>Bacillota</taxon>
        <taxon>Clostridia</taxon>
        <taxon>Eubacteriales</taxon>
        <taxon>Clostridiaceae</taxon>
        <taxon>Clostridium</taxon>
    </lineage>
</organism>
<evidence type="ECO:0000313" key="1">
    <source>
        <dbReference type="EMBL" id="MBD7913249.1"/>
    </source>
</evidence>
<dbReference type="Pfam" id="PF06935">
    <property type="entry name" value="DUF1284"/>
    <property type="match status" value="1"/>
</dbReference>